<dbReference type="Gene3D" id="2.60.120.40">
    <property type="match status" value="1"/>
</dbReference>
<evidence type="ECO:0000259" key="6">
    <source>
        <dbReference type="PROSITE" id="PS50049"/>
    </source>
</evidence>
<keyword evidence="5" id="KW-1133">Transmembrane helix</keyword>
<dbReference type="GO" id="GO:0005615">
    <property type="term" value="C:extracellular space"/>
    <property type="evidence" value="ECO:0007669"/>
    <property type="project" value="UniProtKB-KW"/>
</dbReference>
<comment type="similarity">
    <text evidence="2">Belongs to the tumor necrosis factor family.</text>
</comment>
<comment type="caution">
    <text evidence="7">The sequence shown here is derived from an EMBL/GenBank/DDBJ whole genome shotgun (WGS) entry which is preliminary data.</text>
</comment>
<feature type="domain" description="THD" evidence="6">
    <location>
        <begin position="146"/>
        <end position="340"/>
    </location>
</feature>
<dbReference type="PROSITE" id="PS50049">
    <property type="entry name" value="THD_2"/>
    <property type="match status" value="1"/>
</dbReference>
<dbReference type="SUPFAM" id="SSF49842">
    <property type="entry name" value="TNF-like"/>
    <property type="match status" value="1"/>
</dbReference>
<dbReference type="GO" id="GO:0005164">
    <property type="term" value="F:tumor necrosis factor receptor binding"/>
    <property type="evidence" value="ECO:0007669"/>
    <property type="project" value="InterPro"/>
</dbReference>
<evidence type="ECO:0000313" key="8">
    <source>
        <dbReference type="Proteomes" id="UP000324091"/>
    </source>
</evidence>
<dbReference type="GO" id="GO:0016020">
    <property type="term" value="C:membrane"/>
    <property type="evidence" value="ECO:0007669"/>
    <property type="project" value="UniProtKB-SubCell"/>
</dbReference>
<dbReference type="InterPro" id="IPR008983">
    <property type="entry name" value="Tumour_necrosis_fac-like_dom"/>
</dbReference>
<dbReference type="PANTHER" id="PTHR11471">
    <property type="entry name" value="TUMOR NECROSIS FACTOR FAMILY MEMBER"/>
    <property type="match status" value="1"/>
</dbReference>
<evidence type="ECO:0000313" key="7">
    <source>
        <dbReference type="EMBL" id="TWW81214.1"/>
    </source>
</evidence>
<comment type="subcellular location">
    <subcellularLocation>
        <location evidence="1">Membrane</location>
    </subcellularLocation>
</comment>
<dbReference type="AlphaFoldDB" id="A0A5C6PNB1"/>
<dbReference type="EMBL" id="RHFK02000001">
    <property type="protein sequence ID" value="TWW81214.1"/>
    <property type="molecule type" value="Genomic_DNA"/>
</dbReference>
<evidence type="ECO:0000256" key="4">
    <source>
        <dbReference type="ARBA" id="ARBA00023136"/>
    </source>
</evidence>
<feature type="transmembrane region" description="Helical" evidence="5">
    <location>
        <begin position="38"/>
        <end position="61"/>
    </location>
</feature>
<gene>
    <name evidence="7" type="ORF">D4764_01G0010290</name>
</gene>
<protein>
    <recommendedName>
        <fullName evidence="6">THD domain-containing protein</fullName>
    </recommendedName>
</protein>
<dbReference type="Pfam" id="PF00229">
    <property type="entry name" value="TNF"/>
    <property type="match status" value="1"/>
</dbReference>
<reference evidence="7 8" key="1">
    <citation type="submission" date="2019-04" db="EMBL/GenBank/DDBJ databases">
        <title>Chromosome genome assembly for Takifugu flavidus.</title>
        <authorList>
            <person name="Xiao S."/>
        </authorList>
    </citation>
    <scope>NUCLEOTIDE SEQUENCE [LARGE SCALE GENOMIC DNA]</scope>
    <source>
        <strain evidence="7">HTHZ2018</strain>
        <tissue evidence="7">Muscle</tissue>
    </source>
</reference>
<dbReference type="PANTHER" id="PTHR11471:SF54">
    <property type="entry name" value="TNF SUPERFAMILY MEMBER 11"/>
    <property type="match status" value="1"/>
</dbReference>
<keyword evidence="5" id="KW-0812">Transmembrane</keyword>
<evidence type="ECO:0000256" key="3">
    <source>
        <dbReference type="ARBA" id="ARBA00022514"/>
    </source>
</evidence>
<dbReference type="SMART" id="SM00207">
    <property type="entry name" value="TNF"/>
    <property type="match status" value="1"/>
</dbReference>
<evidence type="ECO:0000256" key="1">
    <source>
        <dbReference type="ARBA" id="ARBA00004370"/>
    </source>
</evidence>
<sequence>MATSHGEYRGYLRNTIDMEAGHNRFQSVQTSDSTYRSILFGTLVVMGLLQVASSIAILLHLTGYLQELQPSQADPCPPAGLDQGAVRYITGCPGACATPTWDPDGTKIDLSMAPHQPIEEVQIEPVLNALKDNRKRRCKTSRESLPSAHLPITTHQMYSKTVAQVLDCSVIGAYQLNTLSPESLLKLFAVSCLNHAEGEPNAVTIIWDQVHGYRHHMGYQKGKLLVMESGFYYVYAKTCFRYYKYLPEDSIQVAVPTVDVSNTQLIQYIFHESIKQNSKAVVLMKTGSTMRWNNASYNMYCAQQGRGVHLEKGDALFVNVSNAWMLDPEGEGTYFGAIKLGN</sequence>
<dbReference type="InterPro" id="IPR006052">
    <property type="entry name" value="TNF_dom"/>
</dbReference>
<dbReference type="Proteomes" id="UP000324091">
    <property type="component" value="Chromosome 1"/>
</dbReference>
<evidence type="ECO:0000256" key="2">
    <source>
        <dbReference type="ARBA" id="ARBA00008670"/>
    </source>
</evidence>
<keyword evidence="4 5" id="KW-0472">Membrane</keyword>
<evidence type="ECO:0000256" key="5">
    <source>
        <dbReference type="SAM" id="Phobius"/>
    </source>
</evidence>
<dbReference type="GO" id="GO:0006955">
    <property type="term" value="P:immune response"/>
    <property type="evidence" value="ECO:0007669"/>
    <property type="project" value="InterPro"/>
</dbReference>
<proteinExistence type="inferred from homology"/>
<keyword evidence="3" id="KW-0202">Cytokine</keyword>
<name>A0A5C6PNB1_9TELE</name>
<dbReference type="GO" id="GO:0005125">
    <property type="term" value="F:cytokine activity"/>
    <property type="evidence" value="ECO:0007669"/>
    <property type="project" value="UniProtKB-KW"/>
</dbReference>
<dbReference type="InterPro" id="IPR021184">
    <property type="entry name" value="TNF_CS"/>
</dbReference>
<organism evidence="7 8">
    <name type="scientific">Takifugu flavidus</name>
    <name type="common">sansaifugu</name>
    <dbReference type="NCBI Taxonomy" id="433684"/>
    <lineage>
        <taxon>Eukaryota</taxon>
        <taxon>Metazoa</taxon>
        <taxon>Chordata</taxon>
        <taxon>Craniata</taxon>
        <taxon>Vertebrata</taxon>
        <taxon>Euteleostomi</taxon>
        <taxon>Actinopterygii</taxon>
        <taxon>Neopterygii</taxon>
        <taxon>Teleostei</taxon>
        <taxon>Neoteleostei</taxon>
        <taxon>Acanthomorphata</taxon>
        <taxon>Eupercaria</taxon>
        <taxon>Tetraodontiformes</taxon>
        <taxon>Tetradontoidea</taxon>
        <taxon>Tetraodontidae</taxon>
        <taxon>Takifugu</taxon>
    </lineage>
</organism>
<keyword evidence="8" id="KW-1185">Reference proteome</keyword>
<dbReference type="PROSITE" id="PS00251">
    <property type="entry name" value="THD_1"/>
    <property type="match status" value="1"/>
</dbReference>
<accession>A0A5C6PNB1</accession>